<dbReference type="PANTHER" id="PTHR43284:SF1">
    <property type="entry name" value="ASPARAGINE SYNTHETASE"/>
    <property type="match status" value="1"/>
</dbReference>
<sequence>MFFQTHLTRSSWYFLQTVSGLQIHVTGQWELDGKQQSGHEMAAAFTATQEESIHSFKQIITRANGNFAVVILSRNHAFLATDQIRSYPLFYHRHGNTVTITDRVGGCREQDHVTLAENSLHEFLSSGFVYEGKTIYRELTALQAGEFVRIDGMGRISSRRYLRFLPDLSQHTTVPDEFPDQADHLLLDVFRRLLASCPPAARLVLPLSGGYDSRLIANYLYRLGVRDVLCFSYGTSDDTTEVPISREVARRLNYEWHFVEYTPELWHEVIASEETEQYLRFACSGVSLPHLQDYPAIRELKRRGVLKAGDIIIPGHTGDFLFGNHLLPELFQKNFNPLHLLARRHTLFWLPDFSNRRSLRTVLKNNREIPADVFFETFNWQERQAKFIVNSIRVYEWFGFDWRLPLWDKELMLAWARVPAPLRYRRRLFRQLWNEKFAVSQLRDYPTSHELEADVPEPFLKFTLIKFLIAFPLLKIPMKYLFSGRYSVAPHPLLLHEYFSAATERVGDYFTVPEMPGSIRRRIRREAKRRVRSAYSNGLLAAYTLKVMLSPTGKPGR</sequence>
<evidence type="ECO:0000313" key="6">
    <source>
        <dbReference type="Proteomes" id="UP000245959"/>
    </source>
</evidence>
<name>A0A2U1B6P8_9BACT</name>
<dbReference type="RefSeq" id="WP_116883345.1">
    <property type="nucleotide sequence ID" value="NZ_CABMMC010000156.1"/>
</dbReference>
<evidence type="ECO:0000313" key="5">
    <source>
        <dbReference type="EMBL" id="PVY44344.1"/>
    </source>
</evidence>
<dbReference type="AlphaFoldDB" id="A0A2U1B6P8"/>
<dbReference type="EC" id="6.3.5.4" evidence="2"/>
<dbReference type="Gene3D" id="3.40.50.620">
    <property type="entry name" value="HUPs"/>
    <property type="match status" value="1"/>
</dbReference>
<dbReference type="GO" id="GO:0004066">
    <property type="term" value="F:asparagine synthase (glutamine-hydrolyzing) activity"/>
    <property type="evidence" value="ECO:0007669"/>
    <property type="project" value="UniProtKB-EC"/>
</dbReference>
<protein>
    <recommendedName>
        <fullName evidence="2">asparagine synthase (glutamine-hydrolyzing)</fullName>
        <ecNumber evidence="2">6.3.5.4</ecNumber>
    </recommendedName>
</protein>
<evidence type="ECO:0000256" key="1">
    <source>
        <dbReference type="ARBA" id="ARBA00005187"/>
    </source>
</evidence>
<feature type="domain" description="Asparagine synthetase" evidence="4">
    <location>
        <begin position="206"/>
        <end position="430"/>
    </location>
</feature>
<dbReference type="Gene3D" id="3.60.20.10">
    <property type="entry name" value="Glutamine Phosphoribosylpyrophosphate, subunit 1, domain 1"/>
    <property type="match status" value="1"/>
</dbReference>
<gene>
    <name evidence="5" type="ORF">C8D82_10799</name>
</gene>
<comment type="pathway">
    <text evidence="1">Amino-acid biosynthesis; L-asparagine biosynthesis; L-asparagine from L-aspartate (L-Gln route): step 1/1.</text>
</comment>
<proteinExistence type="predicted"/>
<keyword evidence="6" id="KW-1185">Reference proteome</keyword>
<dbReference type="OrthoDB" id="4897717at2"/>
<dbReference type="InterPro" id="IPR029055">
    <property type="entry name" value="Ntn_hydrolases_N"/>
</dbReference>
<comment type="catalytic activity">
    <reaction evidence="3">
        <text>L-aspartate + L-glutamine + ATP + H2O = L-asparagine + L-glutamate + AMP + diphosphate + H(+)</text>
        <dbReference type="Rhea" id="RHEA:12228"/>
        <dbReference type="ChEBI" id="CHEBI:15377"/>
        <dbReference type="ChEBI" id="CHEBI:15378"/>
        <dbReference type="ChEBI" id="CHEBI:29985"/>
        <dbReference type="ChEBI" id="CHEBI:29991"/>
        <dbReference type="ChEBI" id="CHEBI:30616"/>
        <dbReference type="ChEBI" id="CHEBI:33019"/>
        <dbReference type="ChEBI" id="CHEBI:58048"/>
        <dbReference type="ChEBI" id="CHEBI:58359"/>
        <dbReference type="ChEBI" id="CHEBI:456215"/>
        <dbReference type="EC" id="6.3.5.4"/>
    </reaction>
</comment>
<accession>A0A2U1B6P8</accession>
<dbReference type="InterPro" id="IPR051786">
    <property type="entry name" value="ASN_synthetase/amidase"/>
</dbReference>
<evidence type="ECO:0000256" key="3">
    <source>
        <dbReference type="ARBA" id="ARBA00048741"/>
    </source>
</evidence>
<evidence type="ECO:0000256" key="2">
    <source>
        <dbReference type="ARBA" id="ARBA00012737"/>
    </source>
</evidence>
<dbReference type="SUPFAM" id="SSF56235">
    <property type="entry name" value="N-terminal nucleophile aminohydrolases (Ntn hydrolases)"/>
    <property type="match status" value="1"/>
</dbReference>
<dbReference type="InterPro" id="IPR001962">
    <property type="entry name" value="Asn_synthase"/>
</dbReference>
<dbReference type="SUPFAM" id="SSF52402">
    <property type="entry name" value="Adenine nucleotide alpha hydrolases-like"/>
    <property type="match status" value="1"/>
</dbReference>
<dbReference type="Pfam" id="PF00733">
    <property type="entry name" value="Asn_synthase"/>
    <property type="match status" value="1"/>
</dbReference>
<dbReference type="EMBL" id="QEKH01000007">
    <property type="protein sequence ID" value="PVY44344.1"/>
    <property type="molecule type" value="Genomic_DNA"/>
</dbReference>
<dbReference type="GO" id="GO:0006529">
    <property type="term" value="P:asparagine biosynthetic process"/>
    <property type="evidence" value="ECO:0007669"/>
    <property type="project" value="InterPro"/>
</dbReference>
<dbReference type="PANTHER" id="PTHR43284">
    <property type="entry name" value="ASPARAGINE SYNTHETASE (GLUTAMINE-HYDROLYZING)"/>
    <property type="match status" value="1"/>
</dbReference>
<evidence type="ECO:0000259" key="4">
    <source>
        <dbReference type="Pfam" id="PF00733"/>
    </source>
</evidence>
<reference evidence="5 6" key="1">
    <citation type="submission" date="2018-04" db="EMBL/GenBank/DDBJ databases">
        <title>Genomic Encyclopedia of Type Strains, Phase IV (KMG-IV): sequencing the most valuable type-strain genomes for metagenomic binning, comparative biology and taxonomic classification.</title>
        <authorList>
            <person name="Goeker M."/>
        </authorList>
    </citation>
    <scope>NUCLEOTIDE SEQUENCE [LARGE SCALE GENOMIC DNA]</scope>
    <source>
        <strain evidence="5 6">DSM 14823</strain>
    </source>
</reference>
<dbReference type="GeneID" id="78294653"/>
<comment type="caution">
    <text evidence="5">The sequence shown here is derived from an EMBL/GenBank/DDBJ whole genome shotgun (WGS) entry which is preliminary data.</text>
</comment>
<dbReference type="InterPro" id="IPR014729">
    <property type="entry name" value="Rossmann-like_a/b/a_fold"/>
</dbReference>
<dbReference type="Proteomes" id="UP000245959">
    <property type="component" value="Unassembled WGS sequence"/>
</dbReference>
<organism evidence="5 6">
    <name type="scientific">Victivallis vadensis</name>
    <dbReference type="NCBI Taxonomy" id="172901"/>
    <lineage>
        <taxon>Bacteria</taxon>
        <taxon>Pseudomonadati</taxon>
        <taxon>Lentisphaerota</taxon>
        <taxon>Lentisphaeria</taxon>
        <taxon>Victivallales</taxon>
        <taxon>Victivallaceae</taxon>
        <taxon>Victivallis</taxon>
    </lineage>
</organism>